<name>A0A672YJG8_9TELE</name>
<dbReference type="PANTHER" id="PTHR16155">
    <property type="entry name" value="DED DOMAIN-CONTAINING PROTEIN"/>
    <property type="match status" value="1"/>
</dbReference>
<dbReference type="Proteomes" id="UP000472271">
    <property type="component" value="Chromosome 21"/>
</dbReference>
<dbReference type="Ensembl" id="ENSSORT00005004813.1">
    <property type="protein sequence ID" value="ENSSORP00005004677.1"/>
    <property type="gene ID" value="ENSSORG00005002846.1"/>
</dbReference>
<sequence length="939" mass="106590">MSPGIKCQASDCLMEEVTHNKIMEPLSHQEIAAPDTLPSTELEEMGATFGQDKNIIHAKDELKLKKDEPTSFANQSGRPCEPYPFHRYHDTYRYVEGSFLNIPESGALNLTEPCHEFKSFINTTDETKMCKFTTDVIKFGAACMNTRTNGTIHFGIGDKPSFTHGQVLGVVVDDKEAYGAKLKSEIDCYFEHKHKRSAQMCIKPPRFVGVLNKDMTSSKKCVIEVDIVPDSTICGENFYHTYSMSTKKKKSKVKETVTTETNPSKQFFVRDGGSSRNLFPHTTSAKDAKEYNDFIGSVEQRAQLRKQAEEKHLRVIKSSNQGSKLCQMITGGTASLDKSNYEQYVIVTNKSHSVQFESLGFLVELNPTAVLDFDPQSSENGLQQYFEKQSPVTVHLPDQYKITGDVEDIANNLQLTQNTNWVFCNGKIGEEEPSEINHWMMDKGASIQGVTSFLCRKDVLPNKRFLVVFLLLSTVSDTMDPLVETFSTFLQELKGTEQILCICDNKQAFTSWRDLIQARCRIDVSSRCIYELSLSEVNGTVLSLWSENRRSGHFLPCGGGGKVILEKEMERSLNTLDVLCVNQCEGGNEDKIAIEENFYKGGKVSWWNFFYSEQPGSTPFIKRDKFAYITDTVIPELCSERKACMLLNLIHIPGCGGTTLAMHTLWALRDRFRCAVLLDNNADFAKVADQVVTLLNYKCEEQLPHVPVLLMIDDFDEMERVFDLQQLIENECVKRQSQSKSAQVILLNCMRSESSEHDQKEPTKDTVFIGNKLSEEEQKQFQQKLKETNKMYANVDTFYKFMVSKVKLVTKYFQGVVSHTLKSFKTDMSATHLLLLLACNEDNPGAALYLPPFRNVFSYQPRQVCQTTKVEELFGKYSSLVTNVNVDDFAVRLISPQIGRLCWNEIASQNDLTPEQVISVCMDVYKRSFSTNRPSYRRR</sequence>
<protein>
    <recommendedName>
        <fullName evidence="3">Schlafen AlbA-2 domain-containing protein</fullName>
    </recommendedName>
</protein>
<dbReference type="PANTHER" id="PTHR16155:SF20">
    <property type="entry name" value="STERILE ALPHA MOTIF DOMAIN-CONTAINING PROTEIN 9-LIKE"/>
    <property type="match status" value="1"/>
</dbReference>
<keyword evidence="2" id="KW-1185">Reference proteome</keyword>
<reference evidence="1" key="2">
    <citation type="submission" date="2025-08" db="UniProtKB">
        <authorList>
            <consortium name="Ensembl"/>
        </authorList>
    </citation>
    <scope>IDENTIFICATION</scope>
</reference>
<dbReference type="InParanoid" id="A0A672YJG8"/>
<reference evidence="1" key="1">
    <citation type="submission" date="2019-06" db="EMBL/GenBank/DDBJ databases">
        <authorList>
            <consortium name="Wellcome Sanger Institute Data Sharing"/>
        </authorList>
    </citation>
    <scope>NUCLEOTIDE SEQUENCE [LARGE SCALE GENOMIC DNA]</scope>
</reference>
<evidence type="ECO:0000313" key="1">
    <source>
        <dbReference type="Ensembl" id="ENSSORP00005004677.1"/>
    </source>
</evidence>
<dbReference type="GO" id="GO:0005737">
    <property type="term" value="C:cytoplasm"/>
    <property type="evidence" value="ECO:0007669"/>
    <property type="project" value="TreeGrafter"/>
</dbReference>
<dbReference type="AlphaFoldDB" id="A0A672YJG8"/>
<evidence type="ECO:0000313" key="2">
    <source>
        <dbReference type="Proteomes" id="UP000472271"/>
    </source>
</evidence>
<evidence type="ECO:0008006" key="3">
    <source>
        <dbReference type="Google" id="ProtNLM"/>
    </source>
</evidence>
<reference evidence="1" key="3">
    <citation type="submission" date="2025-09" db="UniProtKB">
        <authorList>
            <consortium name="Ensembl"/>
        </authorList>
    </citation>
    <scope>IDENTIFICATION</scope>
</reference>
<proteinExistence type="predicted"/>
<accession>A0A672YJG8</accession>
<organism evidence="1 2">
    <name type="scientific">Sphaeramia orbicularis</name>
    <name type="common">orbiculate cardinalfish</name>
    <dbReference type="NCBI Taxonomy" id="375764"/>
    <lineage>
        <taxon>Eukaryota</taxon>
        <taxon>Metazoa</taxon>
        <taxon>Chordata</taxon>
        <taxon>Craniata</taxon>
        <taxon>Vertebrata</taxon>
        <taxon>Euteleostomi</taxon>
        <taxon>Actinopterygii</taxon>
        <taxon>Neopterygii</taxon>
        <taxon>Teleostei</taxon>
        <taxon>Neoteleostei</taxon>
        <taxon>Acanthomorphata</taxon>
        <taxon>Gobiaria</taxon>
        <taxon>Kurtiformes</taxon>
        <taxon>Apogonoidei</taxon>
        <taxon>Apogonidae</taxon>
        <taxon>Apogoninae</taxon>
        <taxon>Sphaeramia</taxon>
    </lineage>
</organism>